<dbReference type="AlphaFoldDB" id="A0A914UW11"/>
<protein>
    <submittedName>
        <fullName evidence="3">Uncharacterized protein</fullName>
    </submittedName>
</protein>
<feature type="region of interest" description="Disordered" evidence="1">
    <location>
        <begin position="30"/>
        <end position="51"/>
    </location>
</feature>
<dbReference type="WBParaSite" id="PSAMB.scaffold125size75095.g2408.t1">
    <property type="protein sequence ID" value="PSAMB.scaffold125size75095.g2408.t1"/>
    <property type="gene ID" value="PSAMB.scaffold125size75095.g2408"/>
</dbReference>
<accession>A0A914UW11</accession>
<feature type="compositionally biased region" description="Basic and acidic residues" evidence="1">
    <location>
        <begin position="115"/>
        <end position="125"/>
    </location>
</feature>
<keyword evidence="2" id="KW-1185">Reference proteome</keyword>
<evidence type="ECO:0000313" key="3">
    <source>
        <dbReference type="WBParaSite" id="PSAMB.scaffold125size75095.g2408.t1"/>
    </source>
</evidence>
<feature type="region of interest" description="Disordered" evidence="1">
    <location>
        <begin position="91"/>
        <end position="125"/>
    </location>
</feature>
<evidence type="ECO:0000256" key="1">
    <source>
        <dbReference type="SAM" id="MobiDB-lite"/>
    </source>
</evidence>
<dbReference type="Proteomes" id="UP000887566">
    <property type="component" value="Unplaced"/>
</dbReference>
<proteinExistence type="predicted"/>
<sequence>MNGRLFSASGGRRSKDWLGFEIGDLSPFMPAPNAQSVDRRQRSVGWTDGGARAKPRELRRCYGSLSPTVPSGDRSSVFAFVHARFTDYAASSSFDQPGSLGARRCVPTHRHSRRSPADKSFHYVA</sequence>
<evidence type="ECO:0000313" key="2">
    <source>
        <dbReference type="Proteomes" id="UP000887566"/>
    </source>
</evidence>
<name>A0A914UW11_9BILA</name>
<reference evidence="3" key="1">
    <citation type="submission" date="2022-11" db="UniProtKB">
        <authorList>
            <consortium name="WormBaseParasite"/>
        </authorList>
    </citation>
    <scope>IDENTIFICATION</scope>
</reference>
<organism evidence="2 3">
    <name type="scientific">Plectus sambesii</name>
    <dbReference type="NCBI Taxonomy" id="2011161"/>
    <lineage>
        <taxon>Eukaryota</taxon>
        <taxon>Metazoa</taxon>
        <taxon>Ecdysozoa</taxon>
        <taxon>Nematoda</taxon>
        <taxon>Chromadorea</taxon>
        <taxon>Plectida</taxon>
        <taxon>Plectina</taxon>
        <taxon>Plectoidea</taxon>
        <taxon>Plectidae</taxon>
        <taxon>Plectus</taxon>
    </lineage>
</organism>